<evidence type="ECO:0000256" key="6">
    <source>
        <dbReference type="SAM" id="Phobius"/>
    </source>
</evidence>
<protein>
    <submittedName>
        <fullName evidence="7">Membrane protein</fullName>
    </submittedName>
</protein>
<feature type="compositionally biased region" description="Basic and acidic residues" evidence="5">
    <location>
        <begin position="13"/>
        <end position="22"/>
    </location>
</feature>
<proteinExistence type="predicted"/>
<dbReference type="GO" id="GO:0005384">
    <property type="term" value="F:manganese ion transmembrane transporter activity"/>
    <property type="evidence" value="ECO:0007669"/>
    <property type="project" value="InterPro"/>
</dbReference>
<dbReference type="AlphaFoldDB" id="A0A3P3XK08"/>
<dbReference type="EMBL" id="FWDM01000021">
    <property type="protein sequence ID" value="SLM13164.1"/>
    <property type="molecule type" value="Genomic_DNA"/>
</dbReference>
<feature type="transmembrane region" description="Helical" evidence="6">
    <location>
        <begin position="206"/>
        <end position="229"/>
    </location>
</feature>
<keyword evidence="3 6" id="KW-1133">Transmembrane helix</keyword>
<name>A0A3P3XK08_9SPIR</name>
<feature type="region of interest" description="Disordered" evidence="5">
    <location>
        <begin position="13"/>
        <end position="36"/>
    </location>
</feature>
<feature type="transmembrane region" description="Helical" evidence="6">
    <location>
        <begin position="241"/>
        <end position="262"/>
    </location>
</feature>
<sequence>MLTRRLDEAKEAWKRRDSEAARRAHLPTKSAEERHTTGKGKYLKSIIYGGLDGTITTFAAAAGVAGAALAPGVVLIVGLANLLADGLSMSIGDYLSSKSESEYEAAEREREAWEVENYPEGEKLELEEIYRARGMAEADAKAVVDIISKDKKAWVDTMMVEELGIMQSDESPVANAIATFISFAAFGFLPISAYVVALFVPSLDAIRFPLACFLTGATLFGLGALKTIITGTKWFISGLEMLLVGGVAASAAYLVGVLLGGLA</sequence>
<evidence type="ECO:0000256" key="4">
    <source>
        <dbReference type="ARBA" id="ARBA00023136"/>
    </source>
</evidence>
<keyword evidence="4 6" id="KW-0472">Membrane</keyword>
<dbReference type="Pfam" id="PF01988">
    <property type="entry name" value="VIT1"/>
    <property type="match status" value="1"/>
</dbReference>
<evidence type="ECO:0000256" key="5">
    <source>
        <dbReference type="SAM" id="MobiDB-lite"/>
    </source>
</evidence>
<evidence type="ECO:0000256" key="2">
    <source>
        <dbReference type="ARBA" id="ARBA00022692"/>
    </source>
</evidence>
<gene>
    <name evidence="7" type="ORF">SPIROBIBN47_280035</name>
</gene>
<evidence type="ECO:0000313" key="7">
    <source>
        <dbReference type="EMBL" id="SLM13164.1"/>
    </source>
</evidence>
<organism evidence="7">
    <name type="scientific">uncultured spirochete</name>
    <dbReference type="NCBI Taxonomy" id="156406"/>
    <lineage>
        <taxon>Bacteria</taxon>
        <taxon>Pseudomonadati</taxon>
        <taxon>Spirochaetota</taxon>
        <taxon>Spirochaetia</taxon>
        <taxon>Spirochaetales</taxon>
        <taxon>environmental samples</taxon>
    </lineage>
</organism>
<evidence type="ECO:0000256" key="3">
    <source>
        <dbReference type="ARBA" id="ARBA00022989"/>
    </source>
</evidence>
<feature type="transmembrane region" description="Helical" evidence="6">
    <location>
        <begin position="58"/>
        <end position="84"/>
    </location>
</feature>
<evidence type="ECO:0000256" key="1">
    <source>
        <dbReference type="ARBA" id="ARBA00004127"/>
    </source>
</evidence>
<reference evidence="7" key="1">
    <citation type="submission" date="2017-02" db="EMBL/GenBank/DDBJ databases">
        <authorList>
            <person name="Regsiter A."/>
            <person name="William W."/>
        </authorList>
    </citation>
    <scope>NUCLEOTIDE SEQUENCE</scope>
    <source>
        <strain evidence="7">Bib</strain>
    </source>
</reference>
<dbReference type="PANTHER" id="PTHR31851">
    <property type="entry name" value="FE(2+)/MN(2+) TRANSPORTER PCL1"/>
    <property type="match status" value="1"/>
</dbReference>
<dbReference type="GO" id="GO:0030026">
    <property type="term" value="P:intracellular manganese ion homeostasis"/>
    <property type="evidence" value="ECO:0007669"/>
    <property type="project" value="InterPro"/>
</dbReference>
<dbReference type="InterPro" id="IPR008217">
    <property type="entry name" value="Ccc1_fam"/>
</dbReference>
<feature type="transmembrane region" description="Helical" evidence="6">
    <location>
        <begin position="176"/>
        <end position="200"/>
    </location>
</feature>
<comment type="subcellular location">
    <subcellularLocation>
        <location evidence="1">Endomembrane system</location>
        <topology evidence="1">Multi-pass membrane protein</topology>
    </subcellularLocation>
</comment>
<dbReference type="GO" id="GO:0012505">
    <property type="term" value="C:endomembrane system"/>
    <property type="evidence" value="ECO:0007669"/>
    <property type="project" value="UniProtKB-SubCell"/>
</dbReference>
<keyword evidence="2 6" id="KW-0812">Transmembrane</keyword>
<accession>A0A3P3XK08</accession>